<feature type="signal peptide" evidence="3">
    <location>
        <begin position="1"/>
        <end position="20"/>
    </location>
</feature>
<evidence type="ECO:0000256" key="2">
    <source>
        <dbReference type="ARBA" id="ARBA00023157"/>
    </source>
</evidence>
<dbReference type="SUPFAM" id="SSF49606">
    <property type="entry name" value="Neurophysin II"/>
    <property type="match status" value="1"/>
</dbReference>
<reference evidence="5" key="1">
    <citation type="submission" date="2022-11" db="UniProtKB">
        <authorList>
            <consortium name="WormBaseParasite"/>
        </authorList>
    </citation>
    <scope>IDENTIFICATION</scope>
</reference>
<feature type="chain" id="PRO_5037756465" evidence="3">
    <location>
        <begin position="21"/>
        <end position="124"/>
    </location>
</feature>
<dbReference type="SMART" id="SM00003">
    <property type="entry name" value="NH"/>
    <property type="match status" value="1"/>
</dbReference>
<keyword evidence="2" id="KW-1015">Disulfide bond</keyword>
<evidence type="ECO:0000256" key="1">
    <source>
        <dbReference type="ARBA" id="ARBA00007369"/>
    </source>
</evidence>
<keyword evidence="3" id="KW-0732">Signal</keyword>
<sequence length="124" mass="13324">MSTFVTICFCLFACAIVSECCFLTSCPYQRYNTGKRSQATLETCSACGPNLSGYCFGAQLCCTGERCYFGQNDNTLLCHLEARNSRPCAPPTSRCTVASGDAGFCAMAALCCTDSICEHHGECQ</sequence>
<dbReference type="WBParaSite" id="PSAMB.scaffold451size50595.g5995.t1">
    <property type="protein sequence ID" value="PSAMB.scaffold451size50595.g5995.t1"/>
    <property type="gene ID" value="PSAMB.scaffold451size50595.g5995"/>
</dbReference>
<accession>A0A914WLF2</accession>
<organism evidence="4 5">
    <name type="scientific">Plectus sambesii</name>
    <dbReference type="NCBI Taxonomy" id="2011161"/>
    <lineage>
        <taxon>Eukaryota</taxon>
        <taxon>Metazoa</taxon>
        <taxon>Ecdysozoa</taxon>
        <taxon>Nematoda</taxon>
        <taxon>Chromadorea</taxon>
        <taxon>Plectida</taxon>
        <taxon>Plectina</taxon>
        <taxon>Plectoidea</taxon>
        <taxon>Plectidae</taxon>
        <taxon>Plectus</taxon>
    </lineage>
</organism>
<name>A0A914WLF2_9BILA</name>
<comment type="similarity">
    <text evidence="1">Belongs to the vasopressin/oxytocin family.</text>
</comment>
<evidence type="ECO:0000256" key="3">
    <source>
        <dbReference type="SAM" id="SignalP"/>
    </source>
</evidence>
<protein>
    <submittedName>
        <fullName evidence="5">Uncharacterized protein</fullName>
    </submittedName>
</protein>
<evidence type="ECO:0000313" key="4">
    <source>
        <dbReference type="Proteomes" id="UP000887566"/>
    </source>
</evidence>
<proteinExistence type="inferred from homology"/>
<dbReference type="InterPro" id="IPR000981">
    <property type="entry name" value="Neurhyp_horm"/>
</dbReference>
<evidence type="ECO:0000313" key="5">
    <source>
        <dbReference type="WBParaSite" id="PSAMB.scaffold451size50595.g5995.t1"/>
    </source>
</evidence>
<dbReference type="GO" id="GO:0005185">
    <property type="term" value="F:neurohypophyseal hormone activity"/>
    <property type="evidence" value="ECO:0007669"/>
    <property type="project" value="InterPro"/>
</dbReference>
<dbReference type="Proteomes" id="UP000887566">
    <property type="component" value="Unplaced"/>
</dbReference>
<dbReference type="AlphaFoldDB" id="A0A914WLF2"/>
<dbReference type="Gene3D" id="2.60.9.10">
    <property type="entry name" value="Neurohypophysial hormone domain"/>
    <property type="match status" value="1"/>
</dbReference>
<dbReference type="InterPro" id="IPR036387">
    <property type="entry name" value="Neurhyp_horm_dom_sf"/>
</dbReference>
<dbReference type="PANTHER" id="PTHR11681">
    <property type="entry name" value="NEUROPHYSIN"/>
    <property type="match status" value="1"/>
</dbReference>
<dbReference type="Pfam" id="PF00184">
    <property type="entry name" value="Hormone_5"/>
    <property type="match status" value="1"/>
</dbReference>
<dbReference type="GO" id="GO:0030141">
    <property type="term" value="C:secretory granule"/>
    <property type="evidence" value="ECO:0007669"/>
    <property type="project" value="TreeGrafter"/>
</dbReference>
<dbReference type="GO" id="GO:0005615">
    <property type="term" value="C:extracellular space"/>
    <property type="evidence" value="ECO:0007669"/>
    <property type="project" value="TreeGrafter"/>
</dbReference>
<dbReference type="PRINTS" id="PR00831">
    <property type="entry name" value="NEUROPHYSIN"/>
</dbReference>
<keyword evidence="4" id="KW-1185">Reference proteome</keyword>
<dbReference type="PANTHER" id="PTHR11681:SF5">
    <property type="entry name" value="ISOTOCIN"/>
    <property type="match status" value="1"/>
</dbReference>